<dbReference type="EMBL" id="FZOS01000011">
    <property type="protein sequence ID" value="SNS63556.1"/>
    <property type="molecule type" value="Genomic_DNA"/>
</dbReference>
<proteinExistence type="predicted"/>
<dbReference type="SUPFAM" id="SSF141371">
    <property type="entry name" value="PilZ domain-like"/>
    <property type="match status" value="1"/>
</dbReference>
<sequence>MNRMIPMTDAVRRSTRHDVAAHISVKVDGAAPVAAILCNISRHGLVIDSLAALSEDSDIVVELIPGTQAPARFVWQDSFRSGLELVDPLKAEDYWSLLQQLDHCSDAAE</sequence>
<accession>A0A239G2F8</accession>
<keyword evidence="2" id="KW-1185">Reference proteome</keyword>
<organism evidence="1 2">
    <name type="scientific">Edaphosphingomonas laterariae</name>
    <dbReference type="NCBI Taxonomy" id="861865"/>
    <lineage>
        <taxon>Bacteria</taxon>
        <taxon>Pseudomonadati</taxon>
        <taxon>Pseudomonadota</taxon>
        <taxon>Alphaproteobacteria</taxon>
        <taxon>Sphingomonadales</taxon>
        <taxon>Rhizorhabdaceae</taxon>
        <taxon>Edaphosphingomonas</taxon>
    </lineage>
</organism>
<name>A0A239G2F8_9SPHN</name>
<evidence type="ECO:0008006" key="3">
    <source>
        <dbReference type="Google" id="ProtNLM"/>
    </source>
</evidence>
<gene>
    <name evidence="1" type="ORF">SAMN06295912_11111</name>
</gene>
<protein>
    <recommendedName>
        <fullName evidence="3">PilZ domain-containing protein</fullName>
    </recommendedName>
</protein>
<evidence type="ECO:0000313" key="1">
    <source>
        <dbReference type="EMBL" id="SNS63556.1"/>
    </source>
</evidence>
<dbReference type="AlphaFoldDB" id="A0A239G2F8"/>
<dbReference type="Proteomes" id="UP000198281">
    <property type="component" value="Unassembled WGS sequence"/>
</dbReference>
<evidence type="ECO:0000313" key="2">
    <source>
        <dbReference type="Proteomes" id="UP000198281"/>
    </source>
</evidence>
<reference evidence="2" key="1">
    <citation type="submission" date="2017-06" db="EMBL/GenBank/DDBJ databases">
        <authorList>
            <person name="Varghese N."/>
            <person name="Submissions S."/>
        </authorList>
    </citation>
    <scope>NUCLEOTIDE SEQUENCE [LARGE SCALE GENOMIC DNA]</scope>
    <source>
        <strain evidence="2">LNB2</strain>
    </source>
</reference>